<evidence type="ECO:0000256" key="6">
    <source>
        <dbReference type="SAM" id="MobiDB-lite"/>
    </source>
</evidence>
<protein>
    <submittedName>
        <fullName evidence="9">Putative glycoside hydrolase family 31</fullName>
    </submittedName>
</protein>
<dbReference type="PANTHER" id="PTHR33048:SF47">
    <property type="entry name" value="INTEGRAL MEMBRANE PROTEIN-RELATED"/>
    <property type="match status" value="1"/>
</dbReference>
<feature type="transmembrane region" description="Helical" evidence="7">
    <location>
        <begin position="20"/>
        <end position="38"/>
    </location>
</feature>
<proteinExistence type="inferred from homology"/>
<evidence type="ECO:0000256" key="1">
    <source>
        <dbReference type="ARBA" id="ARBA00004141"/>
    </source>
</evidence>
<feature type="transmembrane region" description="Helical" evidence="7">
    <location>
        <begin position="186"/>
        <end position="205"/>
    </location>
</feature>
<dbReference type="EMBL" id="DF977481">
    <property type="protein sequence ID" value="GAP89802.1"/>
    <property type="molecule type" value="Genomic_DNA"/>
</dbReference>
<feature type="transmembrane region" description="Helical" evidence="7">
    <location>
        <begin position="101"/>
        <end position="123"/>
    </location>
</feature>
<dbReference type="OMA" id="YRCTINS"/>
<dbReference type="Proteomes" id="UP000054516">
    <property type="component" value="Unassembled WGS sequence"/>
</dbReference>
<evidence type="ECO:0000313" key="9">
    <source>
        <dbReference type="EMBL" id="GAP89802.1"/>
    </source>
</evidence>
<dbReference type="OrthoDB" id="444631at2759"/>
<evidence type="ECO:0000256" key="3">
    <source>
        <dbReference type="ARBA" id="ARBA00022989"/>
    </source>
</evidence>
<keyword evidence="4 7" id="KW-0472">Membrane</keyword>
<evidence type="ECO:0000259" key="8">
    <source>
        <dbReference type="Pfam" id="PF20684"/>
    </source>
</evidence>
<dbReference type="GO" id="GO:0016020">
    <property type="term" value="C:membrane"/>
    <property type="evidence" value="ECO:0007669"/>
    <property type="project" value="UniProtKB-SubCell"/>
</dbReference>
<gene>
    <name evidence="9" type="ORF">SAMD00023353_3601090</name>
</gene>
<sequence length="397" mass="43958">MDQSFSATPPLITLKAFNATIWGGFALCVVVFSSRVGIRVACFGRLFAEDYVMLVSLAALLGTAVIGQLYLGYIYDIILASDGSLPISDILNGTSKGLRSFAIFLVLNYTGVWLVKFNFLLFFRRLGNHVLKYLYFWWFVAVFNLASGFICIGLIDFRCSIPPADVVMRTCNSTEVAKNGYTATKVSAALDAIGDALIIGFPFWILWGCKLTIRKKLLLSSIFGLVAFTIAVTIIRGTNFGGAYIAEGDVIEVNIPWTWFWFNLEFIVAFTIGCLVSFRALFGLREKPKDTKDLEERRRRAALHVRSTSGGIRATARRMQEQLTTTFMTWEAMTTNEKNEGSEEYSLPCPPTGRLSLDFECGNTWCDPSSSMGSTSARATNVERTGSDTNAHATTTQ</sequence>
<keyword evidence="10" id="KW-1185">Reference proteome</keyword>
<evidence type="ECO:0000256" key="7">
    <source>
        <dbReference type="SAM" id="Phobius"/>
    </source>
</evidence>
<dbReference type="GO" id="GO:0016787">
    <property type="term" value="F:hydrolase activity"/>
    <property type="evidence" value="ECO:0007669"/>
    <property type="project" value="UniProtKB-KW"/>
</dbReference>
<feature type="region of interest" description="Disordered" evidence="6">
    <location>
        <begin position="368"/>
        <end position="397"/>
    </location>
</feature>
<accession>A0A1W2TN74</accession>
<dbReference type="AlphaFoldDB" id="A0A1W2TN74"/>
<organism evidence="9">
    <name type="scientific">Rosellinia necatrix</name>
    <name type="common">White root-rot fungus</name>
    <dbReference type="NCBI Taxonomy" id="77044"/>
    <lineage>
        <taxon>Eukaryota</taxon>
        <taxon>Fungi</taxon>
        <taxon>Dikarya</taxon>
        <taxon>Ascomycota</taxon>
        <taxon>Pezizomycotina</taxon>
        <taxon>Sordariomycetes</taxon>
        <taxon>Xylariomycetidae</taxon>
        <taxon>Xylariales</taxon>
        <taxon>Xylariaceae</taxon>
        <taxon>Rosellinia</taxon>
    </lineage>
</organism>
<comment type="subcellular location">
    <subcellularLocation>
        <location evidence="1">Membrane</location>
        <topology evidence="1">Multi-pass membrane protein</topology>
    </subcellularLocation>
</comment>
<evidence type="ECO:0000256" key="5">
    <source>
        <dbReference type="ARBA" id="ARBA00038359"/>
    </source>
</evidence>
<dbReference type="PANTHER" id="PTHR33048">
    <property type="entry name" value="PTH11-LIKE INTEGRAL MEMBRANE PROTEIN (AFU_ORTHOLOGUE AFUA_5G11245)"/>
    <property type="match status" value="1"/>
</dbReference>
<keyword evidence="3 7" id="KW-1133">Transmembrane helix</keyword>
<dbReference type="STRING" id="77044.A0A1W2TN74"/>
<evidence type="ECO:0000256" key="2">
    <source>
        <dbReference type="ARBA" id="ARBA00022692"/>
    </source>
</evidence>
<evidence type="ECO:0000313" key="10">
    <source>
        <dbReference type="Proteomes" id="UP000054516"/>
    </source>
</evidence>
<name>A0A1W2TN74_ROSNE</name>
<dbReference type="Pfam" id="PF20684">
    <property type="entry name" value="Fung_rhodopsin"/>
    <property type="match status" value="1"/>
</dbReference>
<feature type="transmembrane region" description="Helical" evidence="7">
    <location>
        <begin position="50"/>
        <end position="75"/>
    </location>
</feature>
<dbReference type="InterPro" id="IPR052337">
    <property type="entry name" value="SAT4-like"/>
</dbReference>
<feature type="transmembrane region" description="Helical" evidence="7">
    <location>
        <begin position="258"/>
        <end position="282"/>
    </location>
</feature>
<feature type="domain" description="Rhodopsin" evidence="8">
    <location>
        <begin position="35"/>
        <end position="282"/>
    </location>
</feature>
<comment type="similarity">
    <text evidence="5">Belongs to the SAT4 family.</text>
</comment>
<feature type="transmembrane region" description="Helical" evidence="7">
    <location>
        <begin position="135"/>
        <end position="155"/>
    </location>
</feature>
<reference evidence="9" key="1">
    <citation type="submission" date="2016-03" db="EMBL/GenBank/DDBJ databases">
        <title>Draft genome sequence of Rosellinia necatrix.</title>
        <authorList>
            <person name="Kanematsu S."/>
        </authorList>
    </citation>
    <scope>NUCLEOTIDE SEQUENCE [LARGE SCALE GENOMIC DNA]</scope>
    <source>
        <strain evidence="9">W97</strain>
    </source>
</reference>
<keyword evidence="2 7" id="KW-0812">Transmembrane</keyword>
<keyword evidence="9" id="KW-0378">Hydrolase</keyword>
<dbReference type="InterPro" id="IPR049326">
    <property type="entry name" value="Rhodopsin_dom_fungi"/>
</dbReference>
<feature type="transmembrane region" description="Helical" evidence="7">
    <location>
        <begin position="217"/>
        <end position="238"/>
    </location>
</feature>
<evidence type="ECO:0000256" key="4">
    <source>
        <dbReference type="ARBA" id="ARBA00023136"/>
    </source>
</evidence>